<evidence type="ECO:0000256" key="2">
    <source>
        <dbReference type="ARBA" id="ARBA00022737"/>
    </source>
</evidence>
<dbReference type="InParanoid" id="A0A090M4L5"/>
<accession>A0A454XTP2</accession>
<keyword evidence="1" id="KW-0479">Metal-binding</keyword>
<keyword evidence="7" id="KW-0808">Transferase</keyword>
<dbReference type="Gene3D" id="1.10.238.10">
    <property type="entry name" value="EF-hand"/>
    <property type="match status" value="1"/>
</dbReference>
<sequence>MGACASVEDAPPEGGELSRLADQLVKYGCERSSVNDALRVFWRADKDGSGTIGLREFASMFGLRASNAFLPRMLALFDVSGDGDIGALEFVLCLAQFYGGSASAHLYFSWRLFDQDDSGSLTIDEFENIAKNELSYTGSANGYNAGKEHASTPGDTIGDRVVMSGRMGRKVKVKGLKRILEDMDMDKNGNITIDEFKVISANLTHILAPAFELWTAMEKYAKPCWKLKEELKESGHLNKVLAMLGNNRLVKSLAKRVDPAQKRRGRELTEDLKTTEETRPQRKSEQEPGTGIGDNRRHRIRHRRDDREGNDQRREDRHHRDRHHRDREAHHREDHRHADRRHRHKDGQRDRDRRRGERHHRHADESHHQEREQPQYYGNPAVTGMSHREQPREPFGYEGYRDPGRAPPGRVRDHQDDLLAQLERDMYG</sequence>
<feature type="compositionally biased region" description="Basic and acidic residues" evidence="4">
    <location>
        <begin position="255"/>
        <end position="286"/>
    </location>
</feature>
<dbReference type="Proteomes" id="UP000009170">
    <property type="component" value="Unassembled WGS sequence"/>
</dbReference>
<evidence type="ECO:0000313" key="7">
    <source>
        <dbReference type="EMBL" id="OUS42339.1"/>
    </source>
</evidence>
<dbReference type="STRING" id="70448.A0A090M4L5"/>
<accession>A0A1Y5HYJ2</accession>
<evidence type="ECO:0000256" key="4">
    <source>
        <dbReference type="SAM" id="MobiDB-lite"/>
    </source>
</evidence>
<dbReference type="PROSITE" id="PS50222">
    <property type="entry name" value="EF_HAND_2"/>
    <property type="match status" value="3"/>
</dbReference>
<keyword evidence="3" id="KW-0106">Calcium</keyword>
<evidence type="ECO:0000313" key="8">
    <source>
        <dbReference type="Proteomes" id="UP000009170"/>
    </source>
</evidence>
<keyword evidence="2" id="KW-0677">Repeat</keyword>
<dbReference type="EMBL" id="CAID01000001">
    <property type="protein sequence ID" value="CEF96929.1"/>
    <property type="molecule type" value="Genomic_DNA"/>
</dbReference>
<dbReference type="InterPro" id="IPR002048">
    <property type="entry name" value="EF_hand_dom"/>
</dbReference>
<dbReference type="SMART" id="SM00054">
    <property type="entry name" value="EFh"/>
    <property type="match status" value="4"/>
</dbReference>
<dbReference type="SUPFAM" id="SSF47473">
    <property type="entry name" value="EF-hand"/>
    <property type="match status" value="1"/>
</dbReference>
<accession>A0A090M4L5</accession>
<protein>
    <submittedName>
        <fullName evidence="7">Calcium-dependent protein kinase</fullName>
    </submittedName>
    <submittedName>
        <fullName evidence="6">EF-Hand 1, calcium-binding site</fullName>
    </submittedName>
</protein>
<dbReference type="InterPro" id="IPR011992">
    <property type="entry name" value="EF-hand-dom_pair"/>
</dbReference>
<feature type="compositionally biased region" description="Basic and acidic residues" evidence="4">
    <location>
        <begin position="326"/>
        <end position="337"/>
    </location>
</feature>
<feature type="region of interest" description="Disordered" evidence="4">
    <location>
        <begin position="255"/>
        <end position="428"/>
    </location>
</feature>
<evidence type="ECO:0000313" key="6">
    <source>
        <dbReference type="EMBL" id="CEF96929.1"/>
    </source>
</evidence>
<organism evidence="6 8">
    <name type="scientific">Ostreococcus tauri</name>
    <name type="common">Marine green alga</name>
    <dbReference type="NCBI Taxonomy" id="70448"/>
    <lineage>
        <taxon>Eukaryota</taxon>
        <taxon>Viridiplantae</taxon>
        <taxon>Chlorophyta</taxon>
        <taxon>Mamiellophyceae</taxon>
        <taxon>Mamiellales</taxon>
        <taxon>Bathycoccaceae</taxon>
        <taxon>Ostreococcus</taxon>
    </lineage>
</organism>
<feature type="domain" description="EF-hand" evidence="5">
    <location>
        <begin position="101"/>
        <end position="136"/>
    </location>
</feature>
<feature type="compositionally biased region" description="Basic and acidic residues" evidence="4">
    <location>
        <begin position="362"/>
        <end position="373"/>
    </location>
</feature>
<feature type="compositionally biased region" description="Basic and acidic residues" evidence="4">
    <location>
        <begin position="303"/>
        <end position="315"/>
    </location>
</feature>
<dbReference type="Pfam" id="PF13499">
    <property type="entry name" value="EF-hand_7"/>
    <property type="match status" value="1"/>
</dbReference>
<keyword evidence="8" id="KW-1185">Reference proteome</keyword>
<keyword evidence="7" id="KW-0418">Kinase</keyword>
<evidence type="ECO:0000256" key="1">
    <source>
        <dbReference type="ARBA" id="ARBA00022723"/>
    </source>
</evidence>
<dbReference type="PROSITE" id="PS00018">
    <property type="entry name" value="EF_HAND_1"/>
    <property type="match status" value="4"/>
</dbReference>
<name>A0A090M4L5_OSTTA</name>
<dbReference type="Proteomes" id="UP000195557">
    <property type="component" value="Unassembled WGS sequence"/>
</dbReference>
<dbReference type="EMBL" id="KZ155838">
    <property type="protein sequence ID" value="OUS42339.1"/>
    <property type="molecule type" value="Genomic_DNA"/>
</dbReference>
<reference evidence="7" key="3">
    <citation type="submission" date="2017-04" db="EMBL/GenBank/DDBJ databases">
        <title>Population genomics of picophytoplankton unveils novel chromosome hypervariability.</title>
        <authorList>
            <consortium name="DOE Joint Genome Institute"/>
            <person name="Blanc-Mathieu R."/>
            <person name="Krasovec M."/>
            <person name="Hebrard M."/>
            <person name="Yau S."/>
            <person name="Desgranges E."/>
            <person name="Martin J."/>
            <person name="Schackwitz W."/>
            <person name="Kuo A."/>
            <person name="Salin G."/>
            <person name="Donnadieu C."/>
            <person name="Desdevises Y."/>
            <person name="Sanchez-Ferandin S."/>
            <person name="Moreau H."/>
            <person name="Rivals E."/>
            <person name="Grigoriev I.V."/>
            <person name="Grimsley N."/>
            <person name="Eyre-Walker A."/>
            <person name="Piganeau G."/>
        </authorList>
    </citation>
    <scope>NUCLEOTIDE SEQUENCE [LARGE SCALE GENOMIC DNA]</scope>
    <source>
        <strain evidence="7">RCC 1115</strain>
    </source>
</reference>
<feature type="compositionally biased region" description="Basic and acidic residues" evidence="4">
    <location>
        <begin position="399"/>
        <end position="428"/>
    </location>
</feature>
<feature type="compositionally biased region" description="Basic residues" evidence="4">
    <location>
        <begin position="316"/>
        <end position="325"/>
    </location>
</feature>
<reference evidence="6" key="2">
    <citation type="journal article" date="2014" name="BMC Genomics">
        <title>An improved genome of the model marine alga Ostreococcus tauri unfolds by assessing Illumina de novo assemblies.</title>
        <authorList>
            <person name="Blanc-Mathieu R."/>
            <person name="Verhelst B."/>
            <person name="Derelle E."/>
            <person name="Rombauts S."/>
            <person name="Bouget F.Y."/>
            <person name="Carre I."/>
            <person name="Chateau A."/>
            <person name="Eyre-Walker A."/>
            <person name="Grimsley N."/>
            <person name="Moreau H."/>
            <person name="Piegu B."/>
            <person name="Rivals E."/>
            <person name="Schackwitz W."/>
            <person name="Van de Peer Y."/>
            <person name="Piganeau G."/>
        </authorList>
    </citation>
    <scope>NUCLEOTIDE SEQUENCE</scope>
    <source>
        <strain evidence="6">RCC4221</strain>
    </source>
</reference>
<proteinExistence type="predicted"/>
<feature type="domain" description="EF-hand" evidence="5">
    <location>
        <begin position="32"/>
        <end position="67"/>
    </location>
</feature>
<dbReference type="AlphaFoldDB" id="A0A090M4L5"/>
<evidence type="ECO:0000256" key="3">
    <source>
        <dbReference type="ARBA" id="ARBA00022837"/>
    </source>
</evidence>
<reference evidence="6 8" key="1">
    <citation type="journal article" date="2006" name="Proc. Natl. Acad. Sci. U.S.A.">
        <title>Genome analysis of the smallest free-living eukaryote Ostreococcus tauri unveils many unique features.</title>
        <authorList>
            <person name="Derelle E."/>
            <person name="Ferraz C."/>
            <person name="Rombauts S."/>
            <person name="Rouze P."/>
            <person name="Worden A.Z."/>
            <person name="Robbens S."/>
            <person name="Partensky F."/>
            <person name="Degroeve S."/>
            <person name="Echeynie S."/>
            <person name="Cooke R."/>
            <person name="Saeys Y."/>
            <person name="Wuyts J."/>
            <person name="Jabbari K."/>
            <person name="Bowler C."/>
            <person name="Panaud O."/>
            <person name="Piegu B."/>
            <person name="Ball S.G."/>
            <person name="Ral J.-P."/>
            <person name="Bouget F.-Y."/>
            <person name="Piganeau G."/>
            <person name="De Baets B."/>
            <person name="Picard A."/>
            <person name="Delseny M."/>
            <person name="Demaille J."/>
            <person name="Van de Peer Y."/>
            <person name="Moreau H."/>
        </authorList>
    </citation>
    <scope>NUCLEOTIDE SEQUENCE [LARGE SCALE GENOMIC DNA]</scope>
    <source>
        <strain evidence="6 8">OTTH0595</strain>
    </source>
</reference>
<feature type="domain" description="EF-hand" evidence="5">
    <location>
        <begin position="171"/>
        <end position="206"/>
    </location>
</feature>
<dbReference type="GO" id="GO:0016301">
    <property type="term" value="F:kinase activity"/>
    <property type="evidence" value="ECO:0007669"/>
    <property type="project" value="UniProtKB-KW"/>
</dbReference>
<dbReference type="PANTHER" id="PTHR45942">
    <property type="entry name" value="PROTEIN PHOSPATASE 3 REGULATORY SUBUNIT B ALPHA ISOFORM TYPE 1"/>
    <property type="match status" value="1"/>
</dbReference>
<gene>
    <name evidence="7" type="ORF">BE221DRAFT_186998</name>
    <name evidence="6" type="ORF">OT_ostta01g06540</name>
</gene>
<evidence type="ECO:0000259" key="5">
    <source>
        <dbReference type="PROSITE" id="PS50222"/>
    </source>
</evidence>
<dbReference type="OrthoDB" id="26525at2759"/>
<dbReference type="InterPro" id="IPR018247">
    <property type="entry name" value="EF_Hand_1_Ca_BS"/>
</dbReference>
<dbReference type="GO" id="GO:0005509">
    <property type="term" value="F:calcium ion binding"/>
    <property type="evidence" value="ECO:0007669"/>
    <property type="project" value="InterPro"/>
</dbReference>